<dbReference type="STRING" id="1317121.ATO11_12600"/>
<dbReference type="PATRIC" id="fig|1317121.7.peg.3229"/>
<dbReference type="SUPFAM" id="SSF69572">
    <property type="entry name" value="Activating enzymes of the ubiquitin-like proteins"/>
    <property type="match status" value="1"/>
</dbReference>
<dbReference type="InterPro" id="IPR035985">
    <property type="entry name" value="Ubiquitin-activating_enz"/>
</dbReference>
<evidence type="ECO:0000313" key="3">
    <source>
        <dbReference type="Proteomes" id="UP000036938"/>
    </source>
</evidence>
<evidence type="ECO:0000259" key="1">
    <source>
        <dbReference type="Pfam" id="PF00899"/>
    </source>
</evidence>
<dbReference type="GO" id="GO:0016779">
    <property type="term" value="F:nucleotidyltransferase activity"/>
    <property type="evidence" value="ECO:0007669"/>
    <property type="project" value="TreeGrafter"/>
</dbReference>
<organism evidence="2 3">
    <name type="scientific">Pseudaestuariivita atlantica</name>
    <dbReference type="NCBI Taxonomy" id="1317121"/>
    <lineage>
        <taxon>Bacteria</taxon>
        <taxon>Pseudomonadati</taxon>
        <taxon>Pseudomonadota</taxon>
        <taxon>Alphaproteobacteria</taxon>
        <taxon>Rhodobacterales</taxon>
        <taxon>Paracoccaceae</taxon>
        <taxon>Pseudaestuariivita</taxon>
    </lineage>
</organism>
<gene>
    <name evidence="2" type="ORF">ATO11_12600</name>
</gene>
<dbReference type="GO" id="GO:0032447">
    <property type="term" value="P:protein urmylation"/>
    <property type="evidence" value="ECO:0007669"/>
    <property type="project" value="TreeGrafter"/>
</dbReference>
<dbReference type="AlphaFoldDB" id="A0A0L1JPE6"/>
<dbReference type="GO" id="GO:0002143">
    <property type="term" value="P:tRNA wobble position uridine thiolation"/>
    <property type="evidence" value="ECO:0007669"/>
    <property type="project" value="TreeGrafter"/>
</dbReference>
<dbReference type="PANTHER" id="PTHR10953">
    <property type="entry name" value="UBIQUITIN-ACTIVATING ENZYME E1"/>
    <property type="match status" value="1"/>
</dbReference>
<dbReference type="CDD" id="cd00757">
    <property type="entry name" value="ThiF_MoeB_HesA_family"/>
    <property type="match status" value="1"/>
</dbReference>
<keyword evidence="3" id="KW-1185">Reference proteome</keyword>
<dbReference type="GO" id="GO:0005737">
    <property type="term" value="C:cytoplasm"/>
    <property type="evidence" value="ECO:0007669"/>
    <property type="project" value="TreeGrafter"/>
</dbReference>
<reference evidence="2 3" key="1">
    <citation type="journal article" date="2015" name="Int. J. Syst. Evol. Microbiol.">
        <title>Aestuariivita atlantica sp. nov., isolated from deep sea sediment of the Atlantic Ocean.</title>
        <authorList>
            <person name="Li G."/>
            <person name="Lai Q."/>
            <person name="Du Y."/>
            <person name="Liu X."/>
            <person name="Sun F."/>
            <person name="Shao Z."/>
        </authorList>
    </citation>
    <scope>NUCLEOTIDE SEQUENCE [LARGE SCALE GENOMIC DNA]</scope>
    <source>
        <strain evidence="2 3">22II-S11-z3</strain>
    </source>
</reference>
<proteinExistence type="predicted"/>
<dbReference type="InterPro" id="IPR000594">
    <property type="entry name" value="ThiF_NAD_FAD-bd"/>
</dbReference>
<sequence>MAGGLWMSRYARQMLLPEVGAEGQARLAGAHVLVVGAGGLGCAALPYLAGAGLGRITILDPDRVSESNLHRQTLFREVDVDQPKARVARDVLRAMNGEIAVEGRVEALTPANASALVGPATLVLDCADMFAVSYTLSDACLEAGTPLVSASVLGMSGYCGGFCGTAPSLRAVFPDLPAQAASCDTAGVLGPMVGMLGAAQAQMALGVLLGLEPSPLGQVVTMDGLTCRMGGFRFDAAPEPATGWRFIAPEDVTPEDFAVDLRGAEEAPLFHPSAHRHPPEAVPTPDTERAILACRTGLRAWRAATDLAARWDGEIALIAMGDT</sequence>
<evidence type="ECO:0000313" key="2">
    <source>
        <dbReference type="EMBL" id="KNG93283.1"/>
    </source>
</evidence>
<dbReference type="OrthoDB" id="9804286at2"/>
<dbReference type="Proteomes" id="UP000036938">
    <property type="component" value="Unassembled WGS sequence"/>
</dbReference>
<dbReference type="InterPro" id="IPR045886">
    <property type="entry name" value="ThiF/MoeB/HesA"/>
</dbReference>
<dbReference type="EMBL" id="AQQZ01000005">
    <property type="protein sequence ID" value="KNG93283.1"/>
    <property type="molecule type" value="Genomic_DNA"/>
</dbReference>
<dbReference type="GO" id="GO:0042292">
    <property type="term" value="F:URM1 activating enzyme activity"/>
    <property type="evidence" value="ECO:0007669"/>
    <property type="project" value="TreeGrafter"/>
</dbReference>
<name>A0A0L1JPE6_9RHOB</name>
<dbReference type="GO" id="GO:0004792">
    <property type="term" value="F:thiosulfate-cyanide sulfurtransferase activity"/>
    <property type="evidence" value="ECO:0007669"/>
    <property type="project" value="TreeGrafter"/>
</dbReference>
<dbReference type="Pfam" id="PF00899">
    <property type="entry name" value="ThiF"/>
    <property type="match status" value="1"/>
</dbReference>
<dbReference type="Gene3D" id="3.40.50.720">
    <property type="entry name" value="NAD(P)-binding Rossmann-like Domain"/>
    <property type="match status" value="1"/>
</dbReference>
<accession>A0A0L1JPE6</accession>
<dbReference type="PANTHER" id="PTHR10953:SF102">
    <property type="entry name" value="ADENYLYLTRANSFERASE AND SULFURTRANSFERASE MOCS3"/>
    <property type="match status" value="1"/>
</dbReference>
<protein>
    <submittedName>
        <fullName evidence="2">Thiamine biosynthesis protein ThiF</fullName>
    </submittedName>
</protein>
<feature type="domain" description="THIF-type NAD/FAD binding fold" evidence="1">
    <location>
        <begin position="10"/>
        <end position="233"/>
    </location>
</feature>
<comment type="caution">
    <text evidence="2">The sequence shown here is derived from an EMBL/GenBank/DDBJ whole genome shotgun (WGS) entry which is preliminary data.</text>
</comment>